<reference evidence="3 4" key="1">
    <citation type="submission" date="2023-04" db="EMBL/GenBank/DDBJ databases">
        <title>A novel bacteria isolated from coastal sediment.</title>
        <authorList>
            <person name="Liu X.-J."/>
            <person name="Du Z.-J."/>
        </authorList>
    </citation>
    <scope>NUCLEOTIDE SEQUENCE [LARGE SCALE GENOMIC DNA]</scope>
    <source>
        <strain evidence="3 4">SDUM461003</strain>
    </source>
</reference>
<keyword evidence="4" id="KW-1185">Reference proteome</keyword>
<protein>
    <submittedName>
        <fullName evidence="3">HNH endonuclease</fullName>
    </submittedName>
</protein>
<organism evidence="3 4">
    <name type="scientific">Thalassobacterium maritimum</name>
    <dbReference type="NCBI Taxonomy" id="3041265"/>
    <lineage>
        <taxon>Bacteria</taxon>
        <taxon>Pseudomonadati</taxon>
        <taxon>Verrucomicrobiota</taxon>
        <taxon>Opitutia</taxon>
        <taxon>Puniceicoccales</taxon>
        <taxon>Coraliomargaritaceae</taxon>
        <taxon>Thalassobacterium</taxon>
    </lineage>
</organism>
<dbReference type="Proteomes" id="UP001225316">
    <property type="component" value="Unassembled WGS sequence"/>
</dbReference>
<dbReference type="InterPro" id="IPR058813">
    <property type="entry name" value="DNA-SBD_ScoMcrA"/>
</dbReference>
<dbReference type="PIRSF" id="PIRSF030850">
    <property type="entry name" value="UCP030850"/>
    <property type="match status" value="1"/>
</dbReference>
<keyword evidence="3" id="KW-0540">Nuclease</keyword>
<keyword evidence="3" id="KW-0255">Endonuclease</keyword>
<dbReference type="InterPro" id="IPR003615">
    <property type="entry name" value="HNH_nuc"/>
</dbReference>
<dbReference type="InterPro" id="IPR011396">
    <property type="entry name" value="PT_DNA_restrict"/>
</dbReference>
<dbReference type="Pfam" id="PF26340">
    <property type="entry name" value="DNA-SBD_ScoMcrA"/>
    <property type="match status" value="1"/>
</dbReference>
<evidence type="ECO:0000259" key="1">
    <source>
        <dbReference type="Pfam" id="PF13391"/>
    </source>
</evidence>
<evidence type="ECO:0000313" key="3">
    <source>
        <dbReference type="EMBL" id="MDQ8209308.1"/>
    </source>
</evidence>
<name>A0ABU1AYS8_9BACT</name>
<dbReference type="Pfam" id="PF13391">
    <property type="entry name" value="HNH_2"/>
    <property type="match status" value="1"/>
</dbReference>
<gene>
    <name evidence="3" type="ORF">QEH52_17405</name>
</gene>
<evidence type="ECO:0000313" key="4">
    <source>
        <dbReference type="Proteomes" id="UP001225316"/>
    </source>
</evidence>
<comment type="caution">
    <text evidence="3">The sequence shown here is derived from an EMBL/GenBank/DDBJ whole genome shotgun (WGS) entry which is preliminary data.</text>
</comment>
<accession>A0ABU1AYS8</accession>
<proteinExistence type="predicted"/>
<dbReference type="EMBL" id="JARXHW010000061">
    <property type="protein sequence ID" value="MDQ8209308.1"/>
    <property type="molecule type" value="Genomic_DNA"/>
</dbReference>
<sequence>MALSDHIETLYDLRRDRSGGYEKPYKPALLLALIDRIELGEVLDNRFLLSLQLVERYRDYLRVVGGPDDHDRIHYPFWHLCGDKLWMCYDRNGQPLYVSGQNASSSPSVKWIREHMSHASLDPELFQCLLQAPEREYVRRVLIDRYFPAQRELLWALLAVPADQVQAAEDSAHYNSDPIRTAAFAKTVKAVYDYRCAASGLRFRLRDLTIVDACHLIPFAESHNDHPTNGMALSKNHHWAFDRHLISPEHSQAGLVWKVSPLLDDRIEGHRELIELNGRSVLLPKEKKFYPSDDAIAWRVERLLLG</sequence>
<feature type="domain" description="HNH nuclease" evidence="1">
    <location>
        <begin position="196"/>
        <end position="247"/>
    </location>
</feature>
<keyword evidence="3" id="KW-0378">Hydrolase</keyword>
<dbReference type="RefSeq" id="WP_308952203.1">
    <property type="nucleotide sequence ID" value="NZ_JARXHW010000061.1"/>
</dbReference>
<dbReference type="GO" id="GO:0004519">
    <property type="term" value="F:endonuclease activity"/>
    <property type="evidence" value="ECO:0007669"/>
    <property type="project" value="UniProtKB-KW"/>
</dbReference>
<evidence type="ECO:0000259" key="2">
    <source>
        <dbReference type="Pfam" id="PF26340"/>
    </source>
</evidence>
<feature type="domain" description="ScoMcrA-like DNA sulfur-binding" evidence="2">
    <location>
        <begin position="7"/>
        <end position="154"/>
    </location>
</feature>